<accession>A0A9X1X5R8</accession>
<reference evidence="1" key="1">
    <citation type="submission" date="2022-04" db="EMBL/GenBank/DDBJ databases">
        <title>Mucilaginibacter sp. RS28 isolated from freshwater.</title>
        <authorList>
            <person name="Ko S.-R."/>
        </authorList>
    </citation>
    <scope>NUCLEOTIDE SEQUENCE</scope>
    <source>
        <strain evidence="1">RS28</strain>
    </source>
</reference>
<comment type="caution">
    <text evidence="1">The sequence shown here is derived from an EMBL/GenBank/DDBJ whole genome shotgun (WGS) entry which is preliminary data.</text>
</comment>
<keyword evidence="2" id="KW-1185">Reference proteome</keyword>
<evidence type="ECO:0000313" key="2">
    <source>
        <dbReference type="Proteomes" id="UP001139450"/>
    </source>
</evidence>
<evidence type="ECO:0000313" key="1">
    <source>
        <dbReference type="EMBL" id="MCJ8211481.1"/>
    </source>
</evidence>
<dbReference type="EMBL" id="JALJEJ010000010">
    <property type="protein sequence ID" value="MCJ8211481.1"/>
    <property type="molecule type" value="Genomic_DNA"/>
</dbReference>
<gene>
    <name evidence="1" type="ORF">MUY27_17310</name>
</gene>
<proteinExistence type="predicted"/>
<dbReference type="RefSeq" id="WP_245132132.1">
    <property type="nucleotide sequence ID" value="NZ_JALJEJ010000010.1"/>
</dbReference>
<protein>
    <submittedName>
        <fullName evidence="1">Uncharacterized protein</fullName>
    </submittedName>
</protein>
<dbReference type="AlphaFoldDB" id="A0A9X1X5R8"/>
<name>A0A9X1X5R8_9SPHI</name>
<organism evidence="1 2">
    <name type="scientific">Mucilaginibacter straminoryzae</name>
    <dbReference type="NCBI Taxonomy" id="2932774"/>
    <lineage>
        <taxon>Bacteria</taxon>
        <taxon>Pseudomonadati</taxon>
        <taxon>Bacteroidota</taxon>
        <taxon>Sphingobacteriia</taxon>
        <taxon>Sphingobacteriales</taxon>
        <taxon>Sphingobacteriaceae</taxon>
        <taxon>Mucilaginibacter</taxon>
    </lineage>
</organism>
<dbReference type="Proteomes" id="UP001139450">
    <property type="component" value="Unassembled WGS sequence"/>
</dbReference>
<sequence>MLYYKGFYDNLRKDIDTKLGDFLVQNLTRGVNEGYYNALIDKAESISWYTWQLKHLSTDISVDNEERKRLFALTDKVYRCYLTSC</sequence>